<sequence>MKYPIKILRPEVDSYNIASVSERYQKMNNSYSKEDYGETVNYARSMVESACKYVYKQIKNSDMDDKFKFLSLPNIVEKCLDVLSKEMSLPNSYKKLSSNMIDTITELGKIRNATSVSHGSAKRTIEVSAPEAKYAVFMAEGFVVFILELLFNRTHSLKKNAIGSVIDPKGMEKTSDSESLLMYKENQFNATYMVTPGNNVIYQVEIHLPGFIDFDKDEEFFSDYIQGFVEDDVHVEDKEQTGINKYQYYSPKKDFFYEVTINKDTNELFISRDYSKN</sequence>
<protein>
    <recommendedName>
        <fullName evidence="1">Abortive infection protein-like C-terminal domain-containing protein</fullName>
    </recommendedName>
</protein>
<dbReference type="Proteomes" id="UP000051006">
    <property type="component" value="Unassembled WGS sequence"/>
</dbReference>
<reference evidence="2 3" key="1">
    <citation type="journal article" date="2015" name="Genome Announc.">
        <title>Expanding the biotechnology potential of lactobacilli through comparative genomics of 213 strains and associated genera.</title>
        <authorList>
            <person name="Sun Z."/>
            <person name="Harris H.M."/>
            <person name="McCann A."/>
            <person name="Guo C."/>
            <person name="Argimon S."/>
            <person name="Zhang W."/>
            <person name="Yang X."/>
            <person name="Jeffery I.B."/>
            <person name="Cooney J.C."/>
            <person name="Kagawa T.F."/>
            <person name="Liu W."/>
            <person name="Song Y."/>
            <person name="Salvetti E."/>
            <person name="Wrobel A."/>
            <person name="Rasinkangas P."/>
            <person name="Parkhill J."/>
            <person name="Rea M.C."/>
            <person name="O'Sullivan O."/>
            <person name="Ritari J."/>
            <person name="Douillard F.P."/>
            <person name="Paul Ross R."/>
            <person name="Yang R."/>
            <person name="Briner A.E."/>
            <person name="Felis G.E."/>
            <person name="de Vos W.M."/>
            <person name="Barrangou R."/>
            <person name="Klaenhammer T.R."/>
            <person name="Caufield P.W."/>
            <person name="Cui Y."/>
            <person name="Zhang H."/>
            <person name="O'Toole P.W."/>
        </authorList>
    </citation>
    <scope>NUCLEOTIDE SEQUENCE [LARGE SCALE GENOMIC DNA]</scope>
    <source>
        <strain evidence="2 3">DSM 24716</strain>
    </source>
</reference>
<organism evidence="2 3">
    <name type="scientific">Companilactobacillus kimchiensis</name>
    <dbReference type="NCBI Taxonomy" id="993692"/>
    <lineage>
        <taxon>Bacteria</taxon>
        <taxon>Bacillati</taxon>
        <taxon>Bacillota</taxon>
        <taxon>Bacilli</taxon>
        <taxon>Lactobacillales</taxon>
        <taxon>Lactobacillaceae</taxon>
        <taxon>Companilactobacillus</taxon>
    </lineage>
</organism>
<accession>A0A0R2LG68</accession>
<dbReference type="RefSeq" id="WP_057879747.1">
    <property type="nucleotide sequence ID" value="NZ_JQCF01000002.1"/>
</dbReference>
<dbReference type="InterPro" id="IPR026001">
    <property type="entry name" value="Abi-like_C"/>
</dbReference>
<keyword evidence="3" id="KW-1185">Reference proteome</keyword>
<dbReference type="PATRIC" id="fig|993692.3.peg.917"/>
<evidence type="ECO:0000313" key="3">
    <source>
        <dbReference type="Proteomes" id="UP000051006"/>
    </source>
</evidence>
<dbReference type="OrthoDB" id="2339470at2"/>
<gene>
    <name evidence="2" type="ORF">IV57_GL000906</name>
</gene>
<evidence type="ECO:0000259" key="1">
    <source>
        <dbReference type="Pfam" id="PF14355"/>
    </source>
</evidence>
<dbReference type="EMBL" id="JQCF01000002">
    <property type="protein sequence ID" value="KRO00471.1"/>
    <property type="molecule type" value="Genomic_DNA"/>
</dbReference>
<dbReference type="Pfam" id="PF14355">
    <property type="entry name" value="Abi_C"/>
    <property type="match status" value="1"/>
</dbReference>
<evidence type="ECO:0000313" key="2">
    <source>
        <dbReference type="EMBL" id="KRO00471.1"/>
    </source>
</evidence>
<feature type="domain" description="Abortive infection protein-like C-terminal" evidence="1">
    <location>
        <begin position="89"/>
        <end position="148"/>
    </location>
</feature>
<proteinExistence type="predicted"/>
<comment type="caution">
    <text evidence="2">The sequence shown here is derived from an EMBL/GenBank/DDBJ whole genome shotgun (WGS) entry which is preliminary data.</text>
</comment>
<name>A0A0R2LG68_9LACO</name>
<dbReference type="AlphaFoldDB" id="A0A0R2LG68"/>